<evidence type="ECO:0000256" key="1">
    <source>
        <dbReference type="SAM" id="MobiDB-lite"/>
    </source>
</evidence>
<accession>A0A6J8D357</accession>
<keyword evidence="3" id="KW-1185">Reference proteome</keyword>
<gene>
    <name evidence="2" type="ORF">MCOR_35641</name>
</gene>
<dbReference type="EMBL" id="CACVKT020006443">
    <property type="protein sequence ID" value="CAC5401570.1"/>
    <property type="molecule type" value="Genomic_DNA"/>
</dbReference>
<reference evidence="2 3" key="1">
    <citation type="submission" date="2020-06" db="EMBL/GenBank/DDBJ databases">
        <authorList>
            <person name="Li R."/>
            <person name="Bekaert M."/>
        </authorList>
    </citation>
    <scope>NUCLEOTIDE SEQUENCE [LARGE SCALE GENOMIC DNA]</scope>
    <source>
        <strain evidence="3">wild</strain>
    </source>
</reference>
<feature type="compositionally biased region" description="Polar residues" evidence="1">
    <location>
        <begin position="87"/>
        <end position="102"/>
    </location>
</feature>
<evidence type="ECO:0000313" key="3">
    <source>
        <dbReference type="Proteomes" id="UP000507470"/>
    </source>
</evidence>
<feature type="compositionally biased region" description="Polar residues" evidence="1">
    <location>
        <begin position="7"/>
        <end position="21"/>
    </location>
</feature>
<feature type="region of interest" description="Disordered" evidence="1">
    <location>
        <begin position="87"/>
        <end position="106"/>
    </location>
</feature>
<sequence>MVPCMSKAQTIHKSGNNTNQAEPKRLKLQMLNKPSANLTNVDNTDMSNGQHIWSVNDSITQASRYPQITSASDTTQPICPINTSTILDASSNGSPVTTSNDNPTPPDAASIPIAKPACQSNKCTLSLLTFNAVLDEIAEIVEKYGATADIILGGDMNASLHRMGGISRDKTFKFFLEEQKLLVPKQCRRQSTFHQYNGRMNLKQITSCRVQTLSPCIQHLRESQKKHLNS</sequence>
<evidence type="ECO:0008006" key="4">
    <source>
        <dbReference type="Google" id="ProtNLM"/>
    </source>
</evidence>
<dbReference type="AlphaFoldDB" id="A0A6J8D357"/>
<evidence type="ECO:0000313" key="2">
    <source>
        <dbReference type="EMBL" id="CAC5401570.1"/>
    </source>
</evidence>
<protein>
    <recommendedName>
        <fullName evidence="4">Endonuclease/exonuclease/phosphatase domain-containing protein</fullName>
    </recommendedName>
</protein>
<organism evidence="2 3">
    <name type="scientific">Mytilus coruscus</name>
    <name type="common">Sea mussel</name>
    <dbReference type="NCBI Taxonomy" id="42192"/>
    <lineage>
        <taxon>Eukaryota</taxon>
        <taxon>Metazoa</taxon>
        <taxon>Spiralia</taxon>
        <taxon>Lophotrochozoa</taxon>
        <taxon>Mollusca</taxon>
        <taxon>Bivalvia</taxon>
        <taxon>Autobranchia</taxon>
        <taxon>Pteriomorphia</taxon>
        <taxon>Mytilida</taxon>
        <taxon>Mytiloidea</taxon>
        <taxon>Mytilidae</taxon>
        <taxon>Mytilinae</taxon>
        <taxon>Mytilus</taxon>
    </lineage>
</organism>
<dbReference type="Proteomes" id="UP000507470">
    <property type="component" value="Unassembled WGS sequence"/>
</dbReference>
<feature type="region of interest" description="Disordered" evidence="1">
    <location>
        <begin position="1"/>
        <end position="22"/>
    </location>
</feature>
<name>A0A6J8D357_MYTCO</name>
<proteinExistence type="predicted"/>